<organism evidence="2 3">
    <name type="scientific">Gymnodinialimonas ceratoperidinii</name>
    <dbReference type="NCBI Taxonomy" id="2856823"/>
    <lineage>
        <taxon>Bacteria</taxon>
        <taxon>Pseudomonadati</taxon>
        <taxon>Pseudomonadota</taxon>
        <taxon>Alphaproteobacteria</taxon>
        <taxon>Rhodobacterales</taxon>
        <taxon>Paracoccaceae</taxon>
        <taxon>Gymnodinialimonas</taxon>
    </lineage>
</organism>
<feature type="domain" description="SAF" evidence="1">
    <location>
        <begin position="45"/>
        <end position="113"/>
    </location>
</feature>
<dbReference type="RefSeq" id="WP_219001796.1">
    <property type="nucleotide sequence ID" value="NZ_CP079194.1"/>
</dbReference>
<dbReference type="InterPro" id="IPR017592">
    <property type="entry name" value="Pilus_assmbl_Flp-typ_CpaB"/>
</dbReference>
<dbReference type="Pfam" id="PF08666">
    <property type="entry name" value="SAF"/>
    <property type="match status" value="1"/>
</dbReference>
<evidence type="ECO:0000259" key="1">
    <source>
        <dbReference type="SMART" id="SM00858"/>
    </source>
</evidence>
<reference evidence="2 3" key="1">
    <citation type="submission" date="2021-07" db="EMBL/GenBank/DDBJ databases">
        <title>A novel Jannaschia species isolated from marine dinoflagellate Ceratoperidinium margalefii.</title>
        <authorList>
            <person name="Jiang Y."/>
            <person name="Li Z."/>
        </authorList>
    </citation>
    <scope>NUCLEOTIDE SEQUENCE [LARGE SCALE GENOMIC DNA]</scope>
    <source>
        <strain evidence="2 3">J12C1-MA-4</strain>
    </source>
</reference>
<proteinExistence type="predicted"/>
<evidence type="ECO:0000313" key="3">
    <source>
        <dbReference type="Proteomes" id="UP000825009"/>
    </source>
</evidence>
<dbReference type="AlphaFoldDB" id="A0A8F6YAR5"/>
<sequence length="274" mass="29632">MRIVFILVLAVGVGLAGFAVSIAKDRFDQYQTALAEQRNAIIPTVDVVVVNRQLRYGERLTPQDVQVIRWPADHVPFGSFNSMEDLFPEDEEGARTVIRMMEQHEPILLAKVTAPGEDAGVASRLETGMRAIALRVDVSSGVSGFLRPGDRVDVYWTGPGRGGETVTRLIRANVQLIAIDQIADEQRNSPTIARTITVTARPEDVAALTQAQGSGSLTLALVGVNDMTEQGEVEVSTSSLLGEVEEVASEGPRVCTVRNRRGAEVVITQVPCVN</sequence>
<protein>
    <submittedName>
        <fullName evidence="2">Flp pilus assembly protein CpaB</fullName>
    </submittedName>
</protein>
<accession>A0A8F6YAR5</accession>
<dbReference type="Proteomes" id="UP000825009">
    <property type="component" value="Chromosome"/>
</dbReference>
<dbReference type="CDD" id="cd11614">
    <property type="entry name" value="SAF_CpaB_FlgA_like"/>
    <property type="match status" value="1"/>
</dbReference>
<dbReference type="EMBL" id="CP079194">
    <property type="protein sequence ID" value="QXT39306.1"/>
    <property type="molecule type" value="Genomic_DNA"/>
</dbReference>
<dbReference type="KEGG" id="gce:KYE46_15480"/>
<keyword evidence="3" id="KW-1185">Reference proteome</keyword>
<dbReference type="Pfam" id="PF16976">
    <property type="entry name" value="RcpC"/>
    <property type="match status" value="1"/>
</dbReference>
<name>A0A8F6YAR5_9RHOB</name>
<dbReference type="NCBIfam" id="TIGR03177">
    <property type="entry name" value="pilus_cpaB"/>
    <property type="match status" value="1"/>
</dbReference>
<dbReference type="InterPro" id="IPR013974">
    <property type="entry name" value="SAF"/>
</dbReference>
<dbReference type="SMART" id="SM00858">
    <property type="entry name" value="SAF"/>
    <property type="match status" value="1"/>
</dbReference>
<dbReference type="InterPro" id="IPR031571">
    <property type="entry name" value="RcpC_dom"/>
</dbReference>
<gene>
    <name evidence="2" type="primary">cpaB</name>
    <name evidence="2" type="ORF">KYE46_15480</name>
</gene>
<evidence type="ECO:0000313" key="2">
    <source>
        <dbReference type="EMBL" id="QXT39306.1"/>
    </source>
</evidence>